<evidence type="ECO:0000256" key="2">
    <source>
        <dbReference type="ARBA" id="ARBA00022963"/>
    </source>
</evidence>
<dbReference type="Proteomes" id="UP000316781">
    <property type="component" value="Unassembled WGS sequence"/>
</dbReference>
<organism evidence="6 7">
    <name type="scientific">Methylosinus sporium</name>
    <dbReference type="NCBI Taxonomy" id="428"/>
    <lineage>
        <taxon>Bacteria</taxon>
        <taxon>Pseudomonadati</taxon>
        <taxon>Pseudomonadota</taxon>
        <taxon>Alphaproteobacteria</taxon>
        <taxon>Hyphomicrobiales</taxon>
        <taxon>Methylocystaceae</taxon>
        <taxon>Methylosinus</taxon>
    </lineage>
</organism>
<dbReference type="InterPro" id="IPR050301">
    <property type="entry name" value="NTE"/>
</dbReference>
<evidence type="ECO:0000256" key="3">
    <source>
        <dbReference type="ARBA" id="ARBA00023098"/>
    </source>
</evidence>
<feature type="short sequence motif" description="DGA/G" evidence="4">
    <location>
        <begin position="168"/>
        <end position="170"/>
    </location>
</feature>
<dbReference type="Gene3D" id="3.40.1090.10">
    <property type="entry name" value="Cytosolic phospholipase A2 catalytic domain"/>
    <property type="match status" value="2"/>
</dbReference>
<evidence type="ECO:0000313" key="7">
    <source>
        <dbReference type="Proteomes" id="UP000316781"/>
    </source>
</evidence>
<dbReference type="InterPro" id="IPR002641">
    <property type="entry name" value="PNPLA_dom"/>
</dbReference>
<feature type="active site" description="Nucleophile" evidence="4">
    <location>
        <position position="54"/>
    </location>
</feature>
<dbReference type="Pfam" id="PF01734">
    <property type="entry name" value="Patatin"/>
    <property type="match status" value="1"/>
</dbReference>
<comment type="caution">
    <text evidence="4">Lacks conserved residue(s) required for the propagation of feature annotation.</text>
</comment>
<feature type="short sequence motif" description="GXSXG" evidence="4">
    <location>
        <begin position="52"/>
        <end position="56"/>
    </location>
</feature>
<evidence type="ECO:0000259" key="5">
    <source>
        <dbReference type="PROSITE" id="PS51635"/>
    </source>
</evidence>
<dbReference type="AlphaFoldDB" id="A0A549T8H2"/>
<dbReference type="GO" id="GO:0016042">
    <property type="term" value="P:lipid catabolic process"/>
    <property type="evidence" value="ECO:0007669"/>
    <property type="project" value="UniProtKB-UniRule"/>
</dbReference>
<evidence type="ECO:0000256" key="4">
    <source>
        <dbReference type="PROSITE-ProRule" id="PRU01161"/>
    </source>
</evidence>
<sequence length="320" mass="34519">MEATETHETAEHPLGRRRIGLALSSGMARGWAHIGALRALTKMGVSFDVVAGTSAGALVGGCFLAGKLDELEAWAASLDKRKIVSYLDLQLGYGGLIKGDRLLMELRRALGPMRVETLPTPFVAVATDLVTGHEIWLQKGDLAEALRASFSLPGLFPPMEVDGRWLADGALVDPLPVAACRALGAELVIAVNLNTDIIGKSRDAARIPSTMGFDPATLLEQKQKPFVASLTEALTRGVFRRDPDRPSIFGVMTTSLSIMQDRLTRSRLAGDPPDVHITPRVGHIGLLEFDRTEEAVREGEAAVEKRREEIADALQVMGLI</sequence>
<dbReference type="PANTHER" id="PTHR14226:SF76">
    <property type="entry name" value="NTE FAMILY PROTEIN RSSA"/>
    <property type="match status" value="1"/>
</dbReference>
<dbReference type="PANTHER" id="PTHR14226">
    <property type="entry name" value="NEUROPATHY TARGET ESTERASE/SWISS CHEESE D.MELANOGASTER"/>
    <property type="match status" value="1"/>
</dbReference>
<dbReference type="PROSITE" id="PS51635">
    <property type="entry name" value="PNPLA"/>
    <property type="match status" value="1"/>
</dbReference>
<comment type="caution">
    <text evidence="6">The sequence shown here is derived from an EMBL/GenBank/DDBJ whole genome shotgun (WGS) entry which is preliminary data.</text>
</comment>
<dbReference type="InterPro" id="IPR016035">
    <property type="entry name" value="Acyl_Trfase/lysoPLipase"/>
</dbReference>
<evidence type="ECO:0000256" key="1">
    <source>
        <dbReference type="ARBA" id="ARBA00022801"/>
    </source>
</evidence>
<dbReference type="GO" id="GO:0016787">
    <property type="term" value="F:hydrolase activity"/>
    <property type="evidence" value="ECO:0007669"/>
    <property type="project" value="UniProtKB-UniRule"/>
</dbReference>
<keyword evidence="1 4" id="KW-0378">Hydrolase</keyword>
<evidence type="ECO:0000313" key="6">
    <source>
        <dbReference type="EMBL" id="TRL38156.1"/>
    </source>
</evidence>
<dbReference type="EMBL" id="VJMF01000005">
    <property type="protein sequence ID" value="TRL38156.1"/>
    <property type="molecule type" value="Genomic_DNA"/>
</dbReference>
<name>A0A549T8H2_METSR</name>
<dbReference type="SUPFAM" id="SSF52151">
    <property type="entry name" value="FabD/lysophospholipase-like"/>
    <property type="match status" value="1"/>
</dbReference>
<keyword evidence="2 4" id="KW-0442">Lipid degradation</keyword>
<gene>
    <name evidence="6" type="ORF">FM996_01230</name>
</gene>
<keyword evidence="3 4" id="KW-0443">Lipid metabolism</keyword>
<proteinExistence type="predicted"/>
<accession>A0A549T8H2</accession>
<feature type="domain" description="PNPLA" evidence="5">
    <location>
        <begin position="21"/>
        <end position="181"/>
    </location>
</feature>
<feature type="active site" description="Proton acceptor" evidence="4">
    <location>
        <position position="168"/>
    </location>
</feature>
<protein>
    <submittedName>
        <fullName evidence="6">Lysophospholipase</fullName>
    </submittedName>
</protein>
<reference evidence="6 7" key="1">
    <citation type="submission" date="2019-07" db="EMBL/GenBank/DDBJ databases">
        <title>Ln-dependent methylotrophs.</title>
        <authorList>
            <person name="Tani A."/>
        </authorList>
    </citation>
    <scope>NUCLEOTIDE SEQUENCE [LARGE SCALE GENOMIC DNA]</scope>
    <source>
        <strain evidence="6 7">SM89A</strain>
    </source>
</reference>